<evidence type="ECO:0000259" key="1">
    <source>
        <dbReference type="PROSITE" id="PS50853"/>
    </source>
</evidence>
<dbReference type="InterPro" id="IPR036116">
    <property type="entry name" value="FN3_sf"/>
</dbReference>
<dbReference type="SUPFAM" id="SSF49384">
    <property type="entry name" value="Carbohydrate-binding domain"/>
    <property type="match status" value="1"/>
</dbReference>
<sequence length="161" mass="17801">MDGQKIDAGLNTNYLHSRLVPRTTHTYRVRAKNVTGVTAWSPSITKSTTSPTYWINGKIGQEFNLKLLASNVLDFNESDFVVTYNPDQLEVVDLYNFTPGLDTNESGKIAGSNLEVRYIAGKIIFKVKQNIVPGTSWSGEVTTLIFKSKIDGQASIDVVVE</sequence>
<gene>
    <name evidence="2" type="ORF">E1757_24945</name>
</gene>
<dbReference type="RefSeq" id="WP_133233280.1">
    <property type="nucleotide sequence ID" value="NZ_SMRT01000014.1"/>
</dbReference>
<dbReference type="InterPro" id="IPR013783">
    <property type="entry name" value="Ig-like_fold"/>
</dbReference>
<dbReference type="InterPro" id="IPR003961">
    <property type="entry name" value="FN3_dom"/>
</dbReference>
<dbReference type="InterPro" id="IPR008965">
    <property type="entry name" value="CBM2/CBM3_carb-bd_dom_sf"/>
</dbReference>
<dbReference type="Proteomes" id="UP000295636">
    <property type="component" value="Unassembled WGS sequence"/>
</dbReference>
<evidence type="ECO:0000313" key="3">
    <source>
        <dbReference type="Proteomes" id="UP000295636"/>
    </source>
</evidence>
<dbReference type="SUPFAM" id="SSF49265">
    <property type="entry name" value="Fibronectin type III"/>
    <property type="match status" value="1"/>
</dbReference>
<evidence type="ECO:0000313" key="2">
    <source>
        <dbReference type="EMBL" id="TDF94140.1"/>
    </source>
</evidence>
<dbReference type="OrthoDB" id="9803686at2"/>
<protein>
    <recommendedName>
        <fullName evidence="1">Fibronectin type-III domain-containing protein</fullName>
    </recommendedName>
</protein>
<dbReference type="Gene3D" id="2.60.40.10">
    <property type="entry name" value="Immunoglobulins"/>
    <property type="match status" value="1"/>
</dbReference>
<organism evidence="2 3">
    <name type="scientific">Paenibacillus piri</name>
    <dbReference type="NCBI Taxonomy" id="2547395"/>
    <lineage>
        <taxon>Bacteria</taxon>
        <taxon>Bacillati</taxon>
        <taxon>Bacillota</taxon>
        <taxon>Bacilli</taxon>
        <taxon>Bacillales</taxon>
        <taxon>Paenibacillaceae</taxon>
        <taxon>Paenibacillus</taxon>
    </lineage>
</organism>
<name>A0A4R5KIN8_9BACL</name>
<dbReference type="GO" id="GO:0030246">
    <property type="term" value="F:carbohydrate binding"/>
    <property type="evidence" value="ECO:0007669"/>
    <property type="project" value="InterPro"/>
</dbReference>
<reference evidence="2 3" key="1">
    <citation type="submission" date="2019-03" db="EMBL/GenBank/DDBJ databases">
        <title>This is whole genome sequence of Paenibacillus sp MS74 strain.</title>
        <authorList>
            <person name="Trinh H.N."/>
        </authorList>
    </citation>
    <scope>NUCLEOTIDE SEQUENCE [LARGE SCALE GENOMIC DNA]</scope>
    <source>
        <strain evidence="2 3">MS74</strain>
    </source>
</reference>
<proteinExistence type="predicted"/>
<dbReference type="CDD" id="cd08547">
    <property type="entry name" value="Type_II_cohesin"/>
    <property type="match status" value="1"/>
</dbReference>
<accession>A0A4R5KIN8</accession>
<feature type="domain" description="Fibronectin type-III" evidence="1">
    <location>
        <begin position="1"/>
        <end position="52"/>
    </location>
</feature>
<dbReference type="Gene3D" id="2.60.40.680">
    <property type="match status" value="1"/>
</dbReference>
<dbReference type="PROSITE" id="PS50853">
    <property type="entry name" value="FN3"/>
    <property type="match status" value="1"/>
</dbReference>
<dbReference type="AlphaFoldDB" id="A0A4R5KIN8"/>
<keyword evidence="3" id="KW-1185">Reference proteome</keyword>
<dbReference type="EMBL" id="SMRT01000014">
    <property type="protein sequence ID" value="TDF94140.1"/>
    <property type="molecule type" value="Genomic_DNA"/>
</dbReference>
<comment type="caution">
    <text evidence="2">The sequence shown here is derived from an EMBL/GenBank/DDBJ whole genome shotgun (WGS) entry which is preliminary data.</text>
</comment>